<dbReference type="Pfam" id="PF00067">
    <property type="entry name" value="p450"/>
    <property type="match status" value="1"/>
</dbReference>
<evidence type="ECO:0000256" key="3">
    <source>
        <dbReference type="ARBA" id="ARBA00022723"/>
    </source>
</evidence>
<dbReference type="GO" id="GO:0016705">
    <property type="term" value="F:oxidoreductase activity, acting on paired donors, with incorporation or reduction of molecular oxygen"/>
    <property type="evidence" value="ECO:0007669"/>
    <property type="project" value="InterPro"/>
</dbReference>
<keyword evidence="2" id="KW-0349">Heme</keyword>
<evidence type="ECO:0000256" key="2">
    <source>
        <dbReference type="ARBA" id="ARBA00022617"/>
    </source>
</evidence>
<protein>
    <recommendedName>
        <fullName evidence="7">Cytochrome P450</fullName>
    </recommendedName>
</protein>
<name>A0A565BZH7_9BRAS</name>
<dbReference type="GO" id="GO:0020037">
    <property type="term" value="F:heme binding"/>
    <property type="evidence" value="ECO:0007669"/>
    <property type="project" value="InterPro"/>
</dbReference>
<dbReference type="GO" id="GO:0016125">
    <property type="term" value="P:sterol metabolic process"/>
    <property type="evidence" value="ECO:0007669"/>
    <property type="project" value="TreeGrafter"/>
</dbReference>
<dbReference type="Proteomes" id="UP000489600">
    <property type="component" value="Unassembled WGS sequence"/>
</dbReference>
<dbReference type="SUPFAM" id="SSF48264">
    <property type="entry name" value="Cytochrome P450"/>
    <property type="match status" value="1"/>
</dbReference>
<evidence type="ECO:0008006" key="7">
    <source>
        <dbReference type="Google" id="ProtNLM"/>
    </source>
</evidence>
<accession>A0A565BZH7</accession>
<organism evidence="5 6">
    <name type="scientific">Arabis nemorensis</name>
    <dbReference type="NCBI Taxonomy" id="586526"/>
    <lineage>
        <taxon>Eukaryota</taxon>
        <taxon>Viridiplantae</taxon>
        <taxon>Streptophyta</taxon>
        <taxon>Embryophyta</taxon>
        <taxon>Tracheophyta</taxon>
        <taxon>Spermatophyta</taxon>
        <taxon>Magnoliopsida</taxon>
        <taxon>eudicotyledons</taxon>
        <taxon>Gunneridae</taxon>
        <taxon>Pentapetalae</taxon>
        <taxon>rosids</taxon>
        <taxon>malvids</taxon>
        <taxon>Brassicales</taxon>
        <taxon>Brassicaceae</taxon>
        <taxon>Arabideae</taxon>
        <taxon>Arabis</taxon>
    </lineage>
</organism>
<proteinExistence type="inferred from homology"/>
<dbReference type="AlphaFoldDB" id="A0A565BZH7"/>
<keyword evidence="4" id="KW-0408">Iron</keyword>
<dbReference type="GO" id="GO:0005506">
    <property type="term" value="F:iron ion binding"/>
    <property type="evidence" value="ECO:0007669"/>
    <property type="project" value="InterPro"/>
</dbReference>
<evidence type="ECO:0000313" key="5">
    <source>
        <dbReference type="EMBL" id="VVB06741.1"/>
    </source>
</evidence>
<dbReference type="InterPro" id="IPR001128">
    <property type="entry name" value="Cyt_P450"/>
</dbReference>
<sequence length="235" mass="27437">MGDMDHESLTELQDCWNFFPTSGWFQLPLDIPGSRFYQLLQGRKQMMKILGDMVSMKIASGERVTDFMEIIFSEMGCQGESRSRSVEKAVEYIFSFFIVASETTPRFLAAILKLVSGNPRVQQELQREHSDFTQVTWEDYKGMTFTHMVRRLKATADKTFTQSSVINEALRITSTGPTVFRRTSQDYQIGGYRIPKGWIFMGYPLVHFNELYYENPFAFNPWRWKVVDERRNHSA</sequence>
<dbReference type="GO" id="GO:0010268">
    <property type="term" value="P:brassinosteroid homeostasis"/>
    <property type="evidence" value="ECO:0007669"/>
    <property type="project" value="TreeGrafter"/>
</dbReference>
<evidence type="ECO:0000313" key="6">
    <source>
        <dbReference type="Proteomes" id="UP000489600"/>
    </source>
</evidence>
<dbReference type="InterPro" id="IPR036396">
    <property type="entry name" value="Cyt_P450_sf"/>
</dbReference>
<comment type="caution">
    <text evidence="5">The sequence shown here is derived from an EMBL/GenBank/DDBJ whole genome shotgun (WGS) entry which is preliminary data.</text>
</comment>
<keyword evidence="3" id="KW-0479">Metal-binding</keyword>
<keyword evidence="6" id="KW-1185">Reference proteome</keyword>
<dbReference type="GO" id="GO:0004497">
    <property type="term" value="F:monooxygenase activity"/>
    <property type="evidence" value="ECO:0007669"/>
    <property type="project" value="InterPro"/>
</dbReference>
<evidence type="ECO:0000256" key="4">
    <source>
        <dbReference type="ARBA" id="ARBA00023004"/>
    </source>
</evidence>
<dbReference type="GO" id="GO:0016132">
    <property type="term" value="P:brassinosteroid biosynthetic process"/>
    <property type="evidence" value="ECO:0007669"/>
    <property type="project" value="TreeGrafter"/>
</dbReference>
<dbReference type="OrthoDB" id="1372046at2759"/>
<comment type="similarity">
    <text evidence="1">Belongs to the cytochrome P450 family.</text>
</comment>
<evidence type="ECO:0000256" key="1">
    <source>
        <dbReference type="ARBA" id="ARBA00010617"/>
    </source>
</evidence>
<dbReference type="Gene3D" id="1.10.630.10">
    <property type="entry name" value="Cytochrome P450"/>
    <property type="match status" value="1"/>
</dbReference>
<reference evidence="5" key="1">
    <citation type="submission" date="2019-07" db="EMBL/GenBank/DDBJ databases">
        <authorList>
            <person name="Dittberner H."/>
        </authorList>
    </citation>
    <scope>NUCLEOTIDE SEQUENCE [LARGE SCALE GENOMIC DNA]</scope>
</reference>
<dbReference type="PANTHER" id="PTHR24286:SF305">
    <property type="entry name" value="CYTOCHROME P450 708A2"/>
    <property type="match status" value="1"/>
</dbReference>
<dbReference type="EMBL" id="CABITT030000005">
    <property type="protein sequence ID" value="VVB06741.1"/>
    <property type="molecule type" value="Genomic_DNA"/>
</dbReference>
<gene>
    <name evidence="5" type="ORF">ANE_LOCUS17185</name>
</gene>
<dbReference type="PANTHER" id="PTHR24286">
    <property type="entry name" value="CYTOCHROME P450 26"/>
    <property type="match status" value="1"/>
</dbReference>